<sequence>MKKRWFPLVSFVMILSLFLAACSGNKQQTSTPKNDSNGEATSEPKAGGVVTYAVDQAPEGFFDPAFSGSFIDSEVQKFMTEDIYKVDDNLKYVPNLATWEISEDKKTYTFKLKQGVKWHNGEELTVEDWKYALEVLAHPDYDGPRFNYVENIVGAKEMKEGKADHISGIEVIDPYTMKITFNEVRINNLENLWPTPMPRKHYEGIAVKDLSKSDQVRKNPVGLGPFKVKSMKPGEYIEFERFDDYWQGKPLLDGVVVKVIDPSVAAGALEKGEIDLLAIRPADLEQVSKIPHVRVEEANGVSYSYVGLRFGHRDQKAMKSVADFEKFKDQNLRHALLYAINRDALVNAYMAGKAKVTNTVIPSTFWVAADPKELNDYKYDPEKAKKLLKEAGYVDKDGDGFVEDPSGKKFTISFGHYAGPATFEGRAQAIIQSWRDIGIDAKLATGSLIEFNLYNEMKDNDDPSLEAFFGSWYVGADPDPTGLWGSHAEWNYGRYVDEEGDALIKETSSEKAFDDAYRKEAFVKWQKHFNEKLWALPLWEVIDLYAVNNRLQGVHINALTSLNDVHKWYVAE</sequence>
<keyword evidence="3 4" id="KW-0732">Signal</keyword>
<dbReference type="InterPro" id="IPR039424">
    <property type="entry name" value="SBP_5"/>
</dbReference>
<dbReference type="EMBL" id="SLUL01000004">
    <property type="protein sequence ID" value="TCL51021.1"/>
    <property type="molecule type" value="Genomic_DNA"/>
</dbReference>
<dbReference type="PIRSF" id="PIRSF002741">
    <property type="entry name" value="MppA"/>
    <property type="match status" value="1"/>
</dbReference>
<evidence type="ECO:0000256" key="4">
    <source>
        <dbReference type="SAM" id="SignalP"/>
    </source>
</evidence>
<dbReference type="PROSITE" id="PS51257">
    <property type="entry name" value="PROKAR_LIPOPROTEIN"/>
    <property type="match status" value="1"/>
</dbReference>
<dbReference type="GO" id="GO:0015833">
    <property type="term" value="P:peptide transport"/>
    <property type="evidence" value="ECO:0007669"/>
    <property type="project" value="TreeGrafter"/>
</dbReference>
<evidence type="ECO:0000259" key="5">
    <source>
        <dbReference type="Pfam" id="PF00496"/>
    </source>
</evidence>
<evidence type="ECO:0000256" key="2">
    <source>
        <dbReference type="ARBA" id="ARBA00022448"/>
    </source>
</evidence>
<feature type="chain" id="PRO_5038707550" evidence="4">
    <location>
        <begin position="22"/>
        <end position="572"/>
    </location>
</feature>
<comment type="similarity">
    <text evidence="1">Belongs to the bacterial solute-binding protein 5 family.</text>
</comment>
<dbReference type="InterPro" id="IPR000914">
    <property type="entry name" value="SBP_5_dom"/>
</dbReference>
<evidence type="ECO:0000256" key="3">
    <source>
        <dbReference type="ARBA" id="ARBA00022729"/>
    </source>
</evidence>
<name>A0A4R1QFH7_9BACL</name>
<evidence type="ECO:0000256" key="1">
    <source>
        <dbReference type="ARBA" id="ARBA00005695"/>
    </source>
</evidence>
<dbReference type="PANTHER" id="PTHR30290:SF9">
    <property type="entry name" value="OLIGOPEPTIDE-BINDING PROTEIN APPA"/>
    <property type="match status" value="1"/>
</dbReference>
<dbReference type="InterPro" id="IPR030678">
    <property type="entry name" value="Peptide/Ni-bd"/>
</dbReference>
<dbReference type="GO" id="GO:0042597">
    <property type="term" value="C:periplasmic space"/>
    <property type="evidence" value="ECO:0007669"/>
    <property type="project" value="UniProtKB-ARBA"/>
</dbReference>
<gene>
    <name evidence="6" type="ORF">EDD69_10473</name>
</gene>
<evidence type="ECO:0000313" key="6">
    <source>
        <dbReference type="EMBL" id="TCL51021.1"/>
    </source>
</evidence>
<dbReference type="GO" id="GO:1904680">
    <property type="term" value="F:peptide transmembrane transporter activity"/>
    <property type="evidence" value="ECO:0007669"/>
    <property type="project" value="TreeGrafter"/>
</dbReference>
<dbReference type="InterPro" id="IPR050034">
    <property type="entry name" value="Opp4A"/>
</dbReference>
<protein>
    <submittedName>
        <fullName evidence="6">Peptide/nickel transport system substrate-binding protein</fullName>
    </submittedName>
</protein>
<evidence type="ECO:0000313" key="7">
    <source>
        <dbReference type="Proteomes" id="UP000295658"/>
    </source>
</evidence>
<dbReference type="NCBIfam" id="NF045467">
    <property type="entry name" value="Opp4A"/>
    <property type="match status" value="1"/>
</dbReference>
<dbReference type="Gene3D" id="3.10.105.10">
    <property type="entry name" value="Dipeptide-binding Protein, Domain 3"/>
    <property type="match status" value="1"/>
</dbReference>
<dbReference type="RefSeq" id="WP_243643043.1">
    <property type="nucleotide sequence ID" value="NZ_SLUL01000004.1"/>
</dbReference>
<dbReference type="PANTHER" id="PTHR30290">
    <property type="entry name" value="PERIPLASMIC BINDING COMPONENT OF ABC TRANSPORTER"/>
    <property type="match status" value="1"/>
</dbReference>
<organism evidence="6 7">
    <name type="scientific">Thermolongibacillus altinsuensis</name>
    <dbReference type="NCBI Taxonomy" id="575256"/>
    <lineage>
        <taxon>Bacteria</taxon>
        <taxon>Bacillati</taxon>
        <taxon>Bacillota</taxon>
        <taxon>Bacilli</taxon>
        <taxon>Bacillales</taxon>
        <taxon>Anoxybacillaceae</taxon>
        <taxon>Thermolongibacillus</taxon>
    </lineage>
</organism>
<dbReference type="GO" id="GO:0043190">
    <property type="term" value="C:ATP-binding cassette (ABC) transporter complex"/>
    <property type="evidence" value="ECO:0007669"/>
    <property type="project" value="InterPro"/>
</dbReference>
<dbReference type="Proteomes" id="UP000295658">
    <property type="component" value="Unassembled WGS sequence"/>
</dbReference>
<feature type="signal peptide" evidence="4">
    <location>
        <begin position="1"/>
        <end position="21"/>
    </location>
</feature>
<dbReference type="AlphaFoldDB" id="A0A4R1QFH7"/>
<keyword evidence="7" id="KW-1185">Reference proteome</keyword>
<feature type="domain" description="Solute-binding protein family 5" evidence="5">
    <location>
        <begin position="91"/>
        <end position="486"/>
    </location>
</feature>
<reference evidence="6 7" key="1">
    <citation type="submission" date="2019-03" db="EMBL/GenBank/DDBJ databases">
        <title>Genomic Encyclopedia of Type Strains, Phase IV (KMG-IV): sequencing the most valuable type-strain genomes for metagenomic binning, comparative biology and taxonomic classification.</title>
        <authorList>
            <person name="Goeker M."/>
        </authorList>
    </citation>
    <scope>NUCLEOTIDE SEQUENCE [LARGE SCALE GENOMIC DNA]</scope>
    <source>
        <strain evidence="6 7">DSM 24979</strain>
    </source>
</reference>
<dbReference type="Gene3D" id="3.40.190.10">
    <property type="entry name" value="Periplasmic binding protein-like II"/>
    <property type="match status" value="1"/>
</dbReference>
<dbReference type="Pfam" id="PF00496">
    <property type="entry name" value="SBP_bac_5"/>
    <property type="match status" value="1"/>
</dbReference>
<proteinExistence type="inferred from homology"/>
<accession>A0A4R1QFH7</accession>
<dbReference type="SUPFAM" id="SSF53850">
    <property type="entry name" value="Periplasmic binding protein-like II"/>
    <property type="match status" value="1"/>
</dbReference>
<keyword evidence="2" id="KW-0813">Transport</keyword>
<comment type="caution">
    <text evidence="6">The sequence shown here is derived from an EMBL/GenBank/DDBJ whole genome shotgun (WGS) entry which is preliminary data.</text>
</comment>